<dbReference type="InterPro" id="IPR006342">
    <property type="entry name" value="FkbM_mtfrase"/>
</dbReference>
<dbReference type="EMBL" id="CAJNJA010013631">
    <property type="protein sequence ID" value="CAE7325702.1"/>
    <property type="molecule type" value="Genomic_DNA"/>
</dbReference>
<accession>A0A812NS36</accession>
<sequence length="289" mass="32926">MSKLLAASVALSLLALGRPSPDSPASQRERHLHVDSPLGGIGPEDFFNCTKIFLDLGANRATHVRKLFEPLKYKGAKYLRVFNEFFGRAAYRSKPSRHTGICAFAFEANPRWRDRLREIELSYSAQGWRVRLFNVAVSGSDPGQLIFFNNNEGSDSDWGFSLYRYSDYRKPGNKTVTVAALDFSKFLQLLKDHAPPGKRLMKLDIEGGEFELLRSLIDKQLFCKNIVDLITLEWHLDSGLNTSLGTSRNIWYRQIFNEVMRGRACHGRPPTVWLFDDEEHLMDGQPLPT</sequence>
<name>A0A812NS36_9DINO</name>
<feature type="chain" id="PRO_5032981781" description="Methyltransferase FkbM domain-containing protein" evidence="1">
    <location>
        <begin position="20"/>
        <end position="289"/>
    </location>
</feature>
<feature type="signal peptide" evidence="1">
    <location>
        <begin position="1"/>
        <end position="19"/>
    </location>
</feature>
<keyword evidence="1" id="KW-0732">Signal</keyword>
<evidence type="ECO:0000313" key="3">
    <source>
        <dbReference type="EMBL" id="CAE7325702.1"/>
    </source>
</evidence>
<protein>
    <recommendedName>
        <fullName evidence="2">Methyltransferase FkbM domain-containing protein</fullName>
    </recommendedName>
</protein>
<dbReference type="AlphaFoldDB" id="A0A812NS36"/>
<dbReference type="SUPFAM" id="SSF53335">
    <property type="entry name" value="S-adenosyl-L-methionine-dependent methyltransferases"/>
    <property type="match status" value="1"/>
</dbReference>
<dbReference type="Proteomes" id="UP000601435">
    <property type="component" value="Unassembled WGS sequence"/>
</dbReference>
<dbReference type="Pfam" id="PF05050">
    <property type="entry name" value="Methyltransf_21"/>
    <property type="match status" value="1"/>
</dbReference>
<dbReference type="OrthoDB" id="10006218at2759"/>
<feature type="domain" description="Methyltransferase FkbM" evidence="2">
    <location>
        <begin position="102"/>
        <end position="236"/>
    </location>
</feature>
<reference evidence="3" key="1">
    <citation type="submission" date="2021-02" db="EMBL/GenBank/DDBJ databases">
        <authorList>
            <person name="Dougan E. K."/>
            <person name="Rhodes N."/>
            <person name="Thang M."/>
            <person name="Chan C."/>
        </authorList>
    </citation>
    <scope>NUCLEOTIDE SEQUENCE</scope>
</reference>
<evidence type="ECO:0000313" key="4">
    <source>
        <dbReference type="Proteomes" id="UP000601435"/>
    </source>
</evidence>
<dbReference type="Gene3D" id="3.40.50.150">
    <property type="entry name" value="Vaccinia Virus protein VP39"/>
    <property type="match status" value="1"/>
</dbReference>
<gene>
    <name evidence="3" type="ORF">SNEC2469_LOCUS8208</name>
</gene>
<proteinExistence type="predicted"/>
<keyword evidence="4" id="KW-1185">Reference proteome</keyword>
<dbReference type="InterPro" id="IPR029063">
    <property type="entry name" value="SAM-dependent_MTases_sf"/>
</dbReference>
<organism evidence="3 4">
    <name type="scientific">Symbiodinium necroappetens</name>
    <dbReference type="NCBI Taxonomy" id="1628268"/>
    <lineage>
        <taxon>Eukaryota</taxon>
        <taxon>Sar</taxon>
        <taxon>Alveolata</taxon>
        <taxon>Dinophyceae</taxon>
        <taxon>Suessiales</taxon>
        <taxon>Symbiodiniaceae</taxon>
        <taxon>Symbiodinium</taxon>
    </lineage>
</organism>
<evidence type="ECO:0000259" key="2">
    <source>
        <dbReference type="Pfam" id="PF05050"/>
    </source>
</evidence>
<evidence type="ECO:0000256" key="1">
    <source>
        <dbReference type="SAM" id="SignalP"/>
    </source>
</evidence>
<comment type="caution">
    <text evidence="3">The sequence shown here is derived from an EMBL/GenBank/DDBJ whole genome shotgun (WGS) entry which is preliminary data.</text>
</comment>